<proteinExistence type="predicted"/>
<dbReference type="AlphaFoldDB" id="A0A448SNR7"/>
<keyword evidence="1" id="KW-0472">Membrane</keyword>
<evidence type="ECO:0000313" key="2">
    <source>
        <dbReference type="EMBL" id="VEI69386.1"/>
    </source>
</evidence>
<organism evidence="2 3">
    <name type="scientific">Serratia fonticola</name>
    <dbReference type="NCBI Taxonomy" id="47917"/>
    <lineage>
        <taxon>Bacteria</taxon>
        <taxon>Pseudomonadati</taxon>
        <taxon>Pseudomonadota</taxon>
        <taxon>Gammaproteobacteria</taxon>
        <taxon>Enterobacterales</taxon>
        <taxon>Yersiniaceae</taxon>
        <taxon>Serratia</taxon>
    </lineage>
</organism>
<accession>A0A448SNR7</accession>
<evidence type="ECO:0000313" key="3">
    <source>
        <dbReference type="Proteomes" id="UP000270487"/>
    </source>
</evidence>
<keyword evidence="1" id="KW-0812">Transmembrane</keyword>
<reference evidence="2 3" key="1">
    <citation type="submission" date="2018-12" db="EMBL/GenBank/DDBJ databases">
        <authorList>
            <consortium name="Pathogen Informatics"/>
        </authorList>
    </citation>
    <scope>NUCLEOTIDE SEQUENCE [LARGE SCALE GENOMIC DNA]</scope>
    <source>
        <strain evidence="2 3">NCTC13193</strain>
    </source>
</reference>
<feature type="transmembrane region" description="Helical" evidence="1">
    <location>
        <begin position="12"/>
        <end position="35"/>
    </location>
</feature>
<dbReference type="Proteomes" id="UP000270487">
    <property type="component" value="Chromosome"/>
</dbReference>
<gene>
    <name evidence="2" type="ORF">NCTC13193_02645</name>
</gene>
<sequence length="40" mass="4452">MSRKTLSFNYQILRCLRCFASFSVGPSLNMVLSLLPSTGI</sequence>
<protein>
    <submittedName>
        <fullName evidence="2">Uncharacterized protein</fullName>
    </submittedName>
</protein>
<evidence type="ECO:0000256" key="1">
    <source>
        <dbReference type="SAM" id="Phobius"/>
    </source>
</evidence>
<name>A0A448SNR7_SERFO</name>
<dbReference type="EMBL" id="LR134492">
    <property type="protein sequence ID" value="VEI69386.1"/>
    <property type="molecule type" value="Genomic_DNA"/>
</dbReference>
<keyword evidence="1" id="KW-1133">Transmembrane helix</keyword>